<accession>A0A6F8U8I2</accession>
<evidence type="ECO:0000313" key="2">
    <source>
        <dbReference type="Proteomes" id="UP000502259"/>
    </source>
</evidence>
<organism evidence="1 2">
    <name type="scientific">Halomonas hydrothermalis</name>
    <dbReference type="NCBI Taxonomy" id="115561"/>
    <lineage>
        <taxon>Bacteria</taxon>
        <taxon>Pseudomonadati</taxon>
        <taxon>Pseudomonadota</taxon>
        <taxon>Gammaproteobacteria</taxon>
        <taxon>Oceanospirillales</taxon>
        <taxon>Halomonadaceae</taxon>
        <taxon>Halomonas</taxon>
    </lineage>
</organism>
<name>A0A6F8U8I2_9GAMM</name>
<protein>
    <submittedName>
        <fullName evidence="1">Uncharacterized protein</fullName>
    </submittedName>
</protein>
<dbReference type="EMBL" id="AP022843">
    <property type="protein sequence ID" value="BCB09129.1"/>
    <property type="molecule type" value="Genomic_DNA"/>
</dbReference>
<dbReference type="AlphaFoldDB" id="A0A6F8U8I2"/>
<proteinExistence type="predicted"/>
<reference evidence="1 2" key="1">
    <citation type="submission" date="2020-03" db="EMBL/GenBank/DDBJ databases">
        <title>Complete Genome Sequence of Halomonas hydrothermalis Strain Slthf2, Halophilic Bacterium Isolated from Deep-Sea Hydrothermal-Vent Environments.</title>
        <authorList>
            <person name="Takeyama N."/>
            <person name="Huang M."/>
            <person name="Sato K."/>
            <person name="Galipon J."/>
            <person name="Arakawa K."/>
        </authorList>
    </citation>
    <scope>NUCLEOTIDE SEQUENCE [LARGE SCALE GENOMIC DNA]</scope>
    <source>
        <strain evidence="1 2">Slthf2</strain>
    </source>
</reference>
<keyword evidence="2" id="KW-1185">Reference proteome</keyword>
<evidence type="ECO:0000313" key="1">
    <source>
        <dbReference type="EMBL" id="BCB09129.1"/>
    </source>
</evidence>
<sequence length="58" mass="6320">MAKSNTGVGPHQPILLATQSLKKQKGLEDVDVYRDPHRITREALLIIVPMVLAAISDA</sequence>
<gene>
    <name evidence="1" type="ORF">HHSLTHF2_30190</name>
</gene>
<dbReference type="Proteomes" id="UP000502259">
    <property type="component" value="Chromosome"/>
</dbReference>